<dbReference type="RefSeq" id="WP_146391280.1">
    <property type="nucleotide sequence ID" value="NZ_SJPK01000004.1"/>
</dbReference>
<feature type="region of interest" description="Disordered" evidence="1">
    <location>
        <begin position="300"/>
        <end position="330"/>
    </location>
</feature>
<evidence type="ECO:0000256" key="2">
    <source>
        <dbReference type="SAM" id="Phobius"/>
    </source>
</evidence>
<keyword evidence="2" id="KW-0472">Membrane</keyword>
<evidence type="ECO:0000313" key="4">
    <source>
        <dbReference type="EMBL" id="TWT67403.1"/>
    </source>
</evidence>
<keyword evidence="2" id="KW-0812">Transmembrane</keyword>
<accession>A0A5C5XYN9</accession>
<organism evidence="4 5">
    <name type="scientific">Allorhodopirellula solitaria</name>
    <dbReference type="NCBI Taxonomy" id="2527987"/>
    <lineage>
        <taxon>Bacteria</taxon>
        <taxon>Pseudomonadati</taxon>
        <taxon>Planctomycetota</taxon>
        <taxon>Planctomycetia</taxon>
        <taxon>Pirellulales</taxon>
        <taxon>Pirellulaceae</taxon>
        <taxon>Allorhodopirellula</taxon>
    </lineage>
</organism>
<keyword evidence="5" id="KW-1185">Reference proteome</keyword>
<name>A0A5C5XYN9_9BACT</name>
<dbReference type="AlphaFoldDB" id="A0A5C5XYN9"/>
<gene>
    <name evidence="4" type="ORF">CA85_22530</name>
</gene>
<comment type="caution">
    <text evidence="4">The sequence shown here is derived from an EMBL/GenBank/DDBJ whole genome shotgun (WGS) entry which is preliminary data.</text>
</comment>
<dbReference type="EMBL" id="SJPK01000004">
    <property type="protein sequence ID" value="TWT67403.1"/>
    <property type="molecule type" value="Genomic_DNA"/>
</dbReference>
<protein>
    <submittedName>
        <fullName evidence="4">Uncharacterized protein</fullName>
    </submittedName>
</protein>
<keyword evidence="2" id="KW-1133">Transmembrane helix</keyword>
<dbReference type="Proteomes" id="UP000318053">
    <property type="component" value="Unassembled WGS sequence"/>
</dbReference>
<proteinExistence type="predicted"/>
<feature type="chain" id="PRO_5022681675" evidence="3">
    <location>
        <begin position="22"/>
        <end position="434"/>
    </location>
</feature>
<evidence type="ECO:0000256" key="3">
    <source>
        <dbReference type="SAM" id="SignalP"/>
    </source>
</evidence>
<dbReference type="OrthoDB" id="10019976at2"/>
<feature type="signal peptide" evidence="3">
    <location>
        <begin position="1"/>
        <end position="21"/>
    </location>
</feature>
<feature type="region of interest" description="Disordered" evidence="1">
    <location>
        <begin position="84"/>
        <end position="104"/>
    </location>
</feature>
<evidence type="ECO:0000313" key="5">
    <source>
        <dbReference type="Proteomes" id="UP000318053"/>
    </source>
</evidence>
<sequence length="434" mass="46792" precursor="true">MFRFWSCYTLLTLAFSGTVTGEVTTYLGEADSPETGLLPSAEMEGSAKSQTVDSRVASRTAFVPKKASKSQANVGVDAALATTDTARSDEASSPASSKAGPIAGISLERSDRVMEGLDLSHTDVLMDPDHILVTGDEFKSSTSILTGDEFLDSQQIANPVFSLSDALILPMRESTKTDKPKTASASPEGEAGRINRRDIVDYSVDESMLASDSIYFDLSRAESSDLGFRSGPGSSDTSSNLVRDESLANPSSFGLLGASRRWISIAGFALIFTVTTAGAVFLISRAPILEFDDPLSYSVEGPGPTKLDRGSESRRHHSEHRQKTRRDTREHVQVVNQGAELLPSDQLETIEDAAYYLVSGLTEAERDLLRDAPDDMLCAGIRIGIRQNWQVCNPKSSVCVDAADNYSVYVADEVCDAIIETAQELISIKSSSDR</sequence>
<keyword evidence="3" id="KW-0732">Signal</keyword>
<feature type="compositionally biased region" description="Basic residues" evidence="1">
    <location>
        <begin position="314"/>
        <end position="324"/>
    </location>
</feature>
<feature type="transmembrane region" description="Helical" evidence="2">
    <location>
        <begin position="262"/>
        <end position="283"/>
    </location>
</feature>
<reference evidence="4 5" key="1">
    <citation type="submission" date="2019-02" db="EMBL/GenBank/DDBJ databases">
        <title>Deep-cultivation of Planctomycetes and their phenomic and genomic characterization uncovers novel biology.</title>
        <authorList>
            <person name="Wiegand S."/>
            <person name="Jogler M."/>
            <person name="Boedeker C."/>
            <person name="Pinto D."/>
            <person name="Vollmers J."/>
            <person name="Rivas-Marin E."/>
            <person name="Kohn T."/>
            <person name="Peeters S.H."/>
            <person name="Heuer A."/>
            <person name="Rast P."/>
            <person name="Oberbeckmann S."/>
            <person name="Bunk B."/>
            <person name="Jeske O."/>
            <person name="Meyerdierks A."/>
            <person name="Storesund J.E."/>
            <person name="Kallscheuer N."/>
            <person name="Luecker S."/>
            <person name="Lage O.M."/>
            <person name="Pohl T."/>
            <person name="Merkel B.J."/>
            <person name="Hornburger P."/>
            <person name="Mueller R.-W."/>
            <person name="Bruemmer F."/>
            <person name="Labrenz M."/>
            <person name="Spormann A.M."/>
            <person name="Op Den Camp H."/>
            <person name="Overmann J."/>
            <person name="Amann R."/>
            <person name="Jetten M.S.M."/>
            <person name="Mascher T."/>
            <person name="Medema M.H."/>
            <person name="Devos D.P."/>
            <person name="Kaster A.-K."/>
            <person name="Ovreas L."/>
            <person name="Rohde M."/>
            <person name="Galperin M.Y."/>
            <person name="Jogler C."/>
        </authorList>
    </citation>
    <scope>NUCLEOTIDE SEQUENCE [LARGE SCALE GENOMIC DNA]</scope>
    <source>
        <strain evidence="4 5">CA85</strain>
    </source>
</reference>
<evidence type="ECO:0000256" key="1">
    <source>
        <dbReference type="SAM" id="MobiDB-lite"/>
    </source>
</evidence>